<evidence type="ECO:0000259" key="11">
    <source>
        <dbReference type="Pfam" id="PF07992"/>
    </source>
</evidence>
<keyword evidence="7" id="KW-0560">Oxidoreductase</keyword>
<evidence type="ECO:0000259" key="10">
    <source>
        <dbReference type="Pfam" id="PF00724"/>
    </source>
</evidence>
<dbReference type="Gene3D" id="3.40.50.720">
    <property type="entry name" value="NAD(P)-binding Rossmann-like Domain"/>
    <property type="match status" value="1"/>
</dbReference>
<dbReference type="Pfam" id="PF00724">
    <property type="entry name" value="Oxidored_FMN"/>
    <property type="match status" value="1"/>
</dbReference>
<evidence type="ECO:0000256" key="4">
    <source>
        <dbReference type="ARBA" id="ARBA00022630"/>
    </source>
</evidence>
<evidence type="ECO:0000256" key="8">
    <source>
        <dbReference type="ARBA" id="ARBA00023004"/>
    </source>
</evidence>
<evidence type="ECO:0000256" key="5">
    <source>
        <dbReference type="ARBA" id="ARBA00022643"/>
    </source>
</evidence>
<keyword evidence="4" id="KW-0285">Flavoprotein</keyword>
<keyword evidence="9" id="KW-0411">Iron-sulfur</keyword>
<dbReference type="PANTHER" id="PTHR42917">
    <property type="entry name" value="2,4-DIENOYL-COA REDUCTASE"/>
    <property type="match status" value="1"/>
</dbReference>
<evidence type="ECO:0000256" key="1">
    <source>
        <dbReference type="ARBA" id="ARBA00001917"/>
    </source>
</evidence>
<dbReference type="Proteomes" id="UP001500449">
    <property type="component" value="Unassembled WGS sequence"/>
</dbReference>
<keyword evidence="5" id="KW-0288">FMN</keyword>
<accession>A0ABN2NH35</accession>
<dbReference type="PRINTS" id="PR00368">
    <property type="entry name" value="FADPNR"/>
</dbReference>
<dbReference type="InterPro" id="IPR036188">
    <property type="entry name" value="FAD/NAD-bd_sf"/>
</dbReference>
<feature type="domain" description="FAD/NAD(P)-binding" evidence="11">
    <location>
        <begin position="393"/>
        <end position="610"/>
    </location>
</feature>
<evidence type="ECO:0000256" key="6">
    <source>
        <dbReference type="ARBA" id="ARBA00022723"/>
    </source>
</evidence>
<dbReference type="SUPFAM" id="SSF51395">
    <property type="entry name" value="FMN-linked oxidoreductases"/>
    <property type="match status" value="1"/>
</dbReference>
<evidence type="ECO:0000256" key="3">
    <source>
        <dbReference type="ARBA" id="ARBA00011048"/>
    </source>
</evidence>
<dbReference type="Gene3D" id="3.20.20.70">
    <property type="entry name" value="Aldolase class I"/>
    <property type="match status" value="1"/>
</dbReference>
<keyword evidence="6" id="KW-0479">Metal-binding</keyword>
<proteinExistence type="inferred from homology"/>
<comment type="cofactor">
    <cofactor evidence="2">
        <name>[4Fe-4S] cluster</name>
        <dbReference type="ChEBI" id="CHEBI:49883"/>
    </cofactor>
</comment>
<dbReference type="PANTHER" id="PTHR42917:SF2">
    <property type="entry name" value="2,4-DIENOYL-COA REDUCTASE [(2E)-ENOYL-COA-PRODUCING]"/>
    <property type="match status" value="1"/>
</dbReference>
<gene>
    <name evidence="12" type="ORF">GCM10009836_53480</name>
</gene>
<name>A0ABN2NH35_9PSEU</name>
<comment type="similarity">
    <text evidence="3">In the N-terminal section; belongs to the NADH:flavin oxidoreductase/NADH oxidase family.</text>
</comment>
<dbReference type="Pfam" id="PF07992">
    <property type="entry name" value="Pyr_redox_2"/>
    <property type="match status" value="1"/>
</dbReference>
<comment type="caution">
    <text evidence="12">The sequence shown here is derived from an EMBL/GenBank/DDBJ whole genome shotgun (WGS) entry which is preliminary data.</text>
</comment>
<dbReference type="InterPro" id="IPR001155">
    <property type="entry name" value="OxRdtase_FMN_N"/>
</dbReference>
<reference evidence="12 13" key="1">
    <citation type="journal article" date="2019" name="Int. J. Syst. Evol. Microbiol.">
        <title>The Global Catalogue of Microorganisms (GCM) 10K type strain sequencing project: providing services to taxonomists for standard genome sequencing and annotation.</title>
        <authorList>
            <consortium name="The Broad Institute Genomics Platform"/>
            <consortium name="The Broad Institute Genome Sequencing Center for Infectious Disease"/>
            <person name="Wu L."/>
            <person name="Ma J."/>
        </authorList>
    </citation>
    <scope>NUCLEOTIDE SEQUENCE [LARGE SCALE GENOMIC DNA]</scope>
    <source>
        <strain evidence="12 13">JCM 16009</strain>
    </source>
</reference>
<evidence type="ECO:0000256" key="9">
    <source>
        <dbReference type="ARBA" id="ARBA00023014"/>
    </source>
</evidence>
<dbReference type="Gene3D" id="3.50.50.60">
    <property type="entry name" value="FAD/NAD(P)-binding domain"/>
    <property type="match status" value="1"/>
</dbReference>
<keyword evidence="13" id="KW-1185">Reference proteome</keyword>
<comment type="cofactor">
    <cofactor evidence="1">
        <name>FMN</name>
        <dbReference type="ChEBI" id="CHEBI:58210"/>
    </cofactor>
</comment>
<protein>
    <submittedName>
        <fullName evidence="12">FAD-dependent oxidoreductase</fullName>
    </submittedName>
</protein>
<organism evidence="12 13">
    <name type="scientific">Pseudonocardia ailaonensis</name>
    <dbReference type="NCBI Taxonomy" id="367279"/>
    <lineage>
        <taxon>Bacteria</taxon>
        <taxon>Bacillati</taxon>
        <taxon>Actinomycetota</taxon>
        <taxon>Actinomycetes</taxon>
        <taxon>Pseudonocardiales</taxon>
        <taxon>Pseudonocardiaceae</taxon>
        <taxon>Pseudonocardia</taxon>
    </lineage>
</organism>
<evidence type="ECO:0000256" key="7">
    <source>
        <dbReference type="ARBA" id="ARBA00023002"/>
    </source>
</evidence>
<keyword evidence="8" id="KW-0408">Iron</keyword>
<evidence type="ECO:0000313" key="12">
    <source>
        <dbReference type="EMBL" id="GAA1866373.1"/>
    </source>
</evidence>
<dbReference type="SUPFAM" id="SSF51905">
    <property type="entry name" value="FAD/NAD(P)-binding domain"/>
    <property type="match status" value="1"/>
</dbReference>
<dbReference type="EMBL" id="BAAAQK010000022">
    <property type="protein sequence ID" value="GAA1866373.1"/>
    <property type="molecule type" value="Genomic_DNA"/>
</dbReference>
<sequence>MVTAGTEFPRLFTPLRMGRVELRNRLVFAGHGSRFVDPHDHVLTRRQAHYLAERARGGVGLVIQGSGVVHPTGLTFGGINQTWDDACIPAYAMVAEAVQAHGAAIVGQLSHLGRQGSGFPSHRELWAPSAVPDPASRVVPHAMTTADIAELVDSYRSAARRFLTAGFDGLEVYLAHGYLLCSFLSRFSNTRTDAYGGSLENRMRLPLEVLAAVREVAGPDVPVGIRVSGAEFVPGGLEIEESREIVARLLAATPVHYVSVSQSNYATMDRQIPDMSFPRAPFVHLAGAIREVAGGVPVIAVARIVTPGKAEELLADGIADMVALVRPLIADPELPNKAREGRTAEIRPCISCNVGCRGGPHRGVTVACLVNPVVGFEEQWGADAWTTAGETRHVVVVGGGPAGLKAAETAALRGHRVTLLEAGDVLGGQVLTAASAMPYRDEFADSTRHLEREIRRLGVEVRLGTPADADTVVALEPDVVVVATGSRPGLPDVPGADLPHVTTVQAAIEHGVTGARVVVLDCGEADWKSLTTAEKLAADGHAVTVVTPVPAGAEIDSFSRPPLLRRLGAAGVEILEYRSVVAIGTDHVRVRHGWSGAEECVPADAVVCSWYGVARDELVEPLRDKGMAVRVVGDALAPRRAIDAVWDGFRVGVEA</sequence>
<dbReference type="InterPro" id="IPR023753">
    <property type="entry name" value="FAD/NAD-binding_dom"/>
</dbReference>
<evidence type="ECO:0000313" key="13">
    <source>
        <dbReference type="Proteomes" id="UP001500449"/>
    </source>
</evidence>
<evidence type="ECO:0000256" key="2">
    <source>
        <dbReference type="ARBA" id="ARBA00001966"/>
    </source>
</evidence>
<dbReference type="InterPro" id="IPR013785">
    <property type="entry name" value="Aldolase_TIM"/>
</dbReference>
<feature type="domain" description="NADH:flavin oxidoreductase/NADH oxidase N-terminal" evidence="10">
    <location>
        <begin position="11"/>
        <end position="344"/>
    </location>
</feature>
<dbReference type="InterPro" id="IPR051793">
    <property type="entry name" value="NADH:flavin_oxidoreductase"/>
</dbReference>